<accession>A0A6A5JZ84</accession>
<proteinExistence type="predicted"/>
<evidence type="ECO:0000313" key="1">
    <source>
        <dbReference type="EMBL" id="KAF1830485.1"/>
    </source>
</evidence>
<dbReference type="Proteomes" id="UP000800040">
    <property type="component" value="Unassembled WGS sequence"/>
</dbReference>
<protein>
    <submittedName>
        <fullName evidence="1">Uncharacterized protein</fullName>
    </submittedName>
</protein>
<dbReference type="EMBL" id="ML975394">
    <property type="protein sequence ID" value="KAF1830485.1"/>
    <property type="molecule type" value="Genomic_DNA"/>
</dbReference>
<name>A0A6A5JZ84_9PLEO</name>
<gene>
    <name evidence="1" type="ORF">BDW02DRAFT_608701</name>
</gene>
<reference evidence="1" key="1">
    <citation type="submission" date="2020-01" db="EMBL/GenBank/DDBJ databases">
        <authorList>
            <consortium name="DOE Joint Genome Institute"/>
            <person name="Haridas S."/>
            <person name="Albert R."/>
            <person name="Binder M."/>
            <person name="Bloem J."/>
            <person name="Labutti K."/>
            <person name="Salamov A."/>
            <person name="Andreopoulos B."/>
            <person name="Baker S.E."/>
            <person name="Barry K."/>
            <person name="Bills G."/>
            <person name="Bluhm B.H."/>
            <person name="Cannon C."/>
            <person name="Castanera R."/>
            <person name="Culley D.E."/>
            <person name="Daum C."/>
            <person name="Ezra D."/>
            <person name="Gonzalez J.B."/>
            <person name="Henrissat B."/>
            <person name="Kuo A."/>
            <person name="Liang C."/>
            <person name="Lipzen A."/>
            <person name="Lutzoni F."/>
            <person name="Magnuson J."/>
            <person name="Mondo S."/>
            <person name="Nolan M."/>
            <person name="Ohm R."/>
            <person name="Pangilinan J."/>
            <person name="Park H.-J."/>
            <person name="Ramirez L."/>
            <person name="Alfaro M."/>
            <person name="Sun H."/>
            <person name="Tritt A."/>
            <person name="Yoshinaga Y."/>
            <person name="Zwiers L.-H."/>
            <person name="Turgeon B.G."/>
            <person name="Goodwin S.B."/>
            <person name="Spatafora J.W."/>
            <person name="Crous P.W."/>
            <person name="Grigoriev I.V."/>
        </authorList>
    </citation>
    <scope>NUCLEOTIDE SEQUENCE</scope>
    <source>
        <strain evidence="1">P77</strain>
    </source>
</reference>
<keyword evidence="2" id="KW-1185">Reference proteome</keyword>
<dbReference type="AlphaFoldDB" id="A0A6A5JZ84"/>
<sequence length="157" mass="17680">MNMTAMVHFLNLDVNICLDIDPKISTPMWEKVIISVSLIEVGESAFNDVYVSYGTRSRESACEPNPKALINCTMCKFEIVSPGPTARTVLQEMSALLAERTGTSWKSFRYRTPGKRTASEDRASLDRTNALYLLLFLYQPRKAAGLRPYNTILPRDP</sequence>
<evidence type="ECO:0000313" key="2">
    <source>
        <dbReference type="Proteomes" id="UP000800040"/>
    </source>
</evidence>
<organism evidence="1 2">
    <name type="scientific">Decorospora gaudefroyi</name>
    <dbReference type="NCBI Taxonomy" id="184978"/>
    <lineage>
        <taxon>Eukaryota</taxon>
        <taxon>Fungi</taxon>
        <taxon>Dikarya</taxon>
        <taxon>Ascomycota</taxon>
        <taxon>Pezizomycotina</taxon>
        <taxon>Dothideomycetes</taxon>
        <taxon>Pleosporomycetidae</taxon>
        <taxon>Pleosporales</taxon>
        <taxon>Pleosporineae</taxon>
        <taxon>Pleosporaceae</taxon>
        <taxon>Decorospora</taxon>
    </lineage>
</organism>